<evidence type="ECO:0000313" key="1">
    <source>
        <dbReference type="EnsemblPlants" id="OPUNC08G02660.1"/>
    </source>
</evidence>
<name>A0A0E0LR70_ORYPU</name>
<reference evidence="1" key="1">
    <citation type="submission" date="2015-04" db="UniProtKB">
        <authorList>
            <consortium name="EnsemblPlants"/>
        </authorList>
    </citation>
    <scope>IDENTIFICATION</scope>
</reference>
<dbReference type="STRING" id="4537.A0A0E0LR70"/>
<keyword evidence="2" id="KW-1185">Reference proteome</keyword>
<dbReference type="HOGENOM" id="CLU_2458659_0_0_1"/>
<protein>
    <submittedName>
        <fullName evidence="1">Uncharacterized protein</fullName>
    </submittedName>
</protein>
<organism evidence="1">
    <name type="scientific">Oryza punctata</name>
    <name type="common">Red rice</name>
    <dbReference type="NCBI Taxonomy" id="4537"/>
    <lineage>
        <taxon>Eukaryota</taxon>
        <taxon>Viridiplantae</taxon>
        <taxon>Streptophyta</taxon>
        <taxon>Embryophyta</taxon>
        <taxon>Tracheophyta</taxon>
        <taxon>Spermatophyta</taxon>
        <taxon>Magnoliopsida</taxon>
        <taxon>Liliopsida</taxon>
        <taxon>Poales</taxon>
        <taxon>Poaceae</taxon>
        <taxon>BOP clade</taxon>
        <taxon>Oryzoideae</taxon>
        <taxon>Oryzeae</taxon>
        <taxon>Oryzinae</taxon>
        <taxon>Oryza</taxon>
    </lineage>
</organism>
<evidence type="ECO:0000313" key="2">
    <source>
        <dbReference type="Proteomes" id="UP000026962"/>
    </source>
</evidence>
<dbReference type="AlphaFoldDB" id="A0A0E0LR70"/>
<dbReference type="Proteomes" id="UP000026962">
    <property type="component" value="Chromosome 8"/>
</dbReference>
<sequence length="89" mass="10358">MKPCKRSKEITELVRKYVGDGLTNYIKEAESYRRFNDNMGQWALERAGCSERLGWSLEKPFDESKEGYFIHDAWLLAQQLVGLGDNKKI</sequence>
<accession>A0A0E0LR70</accession>
<reference evidence="1" key="2">
    <citation type="submission" date="2018-05" db="EMBL/GenBank/DDBJ databases">
        <title>OpunRS2 (Oryza punctata Reference Sequence Version 2).</title>
        <authorList>
            <person name="Zhang J."/>
            <person name="Kudrna D."/>
            <person name="Lee S."/>
            <person name="Talag J."/>
            <person name="Welchert J."/>
            <person name="Wing R.A."/>
        </authorList>
    </citation>
    <scope>NUCLEOTIDE SEQUENCE [LARGE SCALE GENOMIC DNA]</scope>
</reference>
<dbReference type="EnsemblPlants" id="OPUNC08G02660.1">
    <property type="protein sequence ID" value="OPUNC08G02660.1"/>
    <property type="gene ID" value="OPUNC08G02660"/>
</dbReference>
<proteinExistence type="predicted"/>
<dbReference type="Gramene" id="OPUNC08G02660.1">
    <property type="protein sequence ID" value="OPUNC08G02660.1"/>
    <property type="gene ID" value="OPUNC08G02660"/>
</dbReference>